<dbReference type="FunFam" id="1.20.140.40:FF:000006">
    <property type="entry name" value="Pectinesterase inhibitor 3"/>
    <property type="match status" value="1"/>
</dbReference>
<evidence type="ECO:0000256" key="5">
    <source>
        <dbReference type="ARBA" id="ARBA00023157"/>
    </source>
</evidence>
<dbReference type="GO" id="GO:0048046">
    <property type="term" value="C:apoplast"/>
    <property type="evidence" value="ECO:0007669"/>
    <property type="project" value="UniProtKB-SubCell"/>
</dbReference>
<dbReference type="Pfam" id="PF04043">
    <property type="entry name" value="PMEI"/>
    <property type="match status" value="1"/>
</dbReference>
<dbReference type="EMBL" id="OZ034814">
    <property type="protein sequence ID" value="CAL1361502.1"/>
    <property type="molecule type" value="Genomic_DNA"/>
</dbReference>
<evidence type="ECO:0000313" key="10">
    <source>
        <dbReference type="Proteomes" id="UP001497516"/>
    </source>
</evidence>
<evidence type="ECO:0000256" key="3">
    <source>
        <dbReference type="ARBA" id="ARBA00022525"/>
    </source>
</evidence>
<dbReference type="GO" id="GO:0004857">
    <property type="term" value="F:enzyme inhibitor activity"/>
    <property type="evidence" value="ECO:0007669"/>
    <property type="project" value="InterPro"/>
</dbReference>
<dbReference type="Proteomes" id="UP001497516">
    <property type="component" value="Chromosome 10"/>
</dbReference>
<proteinExistence type="inferred from homology"/>
<keyword evidence="3" id="KW-0964">Secreted</keyword>
<dbReference type="NCBIfam" id="TIGR01614">
    <property type="entry name" value="PME_inhib"/>
    <property type="match status" value="1"/>
</dbReference>
<dbReference type="AlphaFoldDB" id="A0AAV2D066"/>
<keyword evidence="5" id="KW-1015">Disulfide bond</keyword>
<gene>
    <name evidence="9" type="ORF">LTRI10_LOCUS8873</name>
</gene>
<evidence type="ECO:0000259" key="8">
    <source>
        <dbReference type="SMART" id="SM00856"/>
    </source>
</evidence>
<feature type="signal peptide" evidence="7">
    <location>
        <begin position="1"/>
        <end position="26"/>
    </location>
</feature>
<evidence type="ECO:0000256" key="6">
    <source>
        <dbReference type="ARBA" id="ARBA00038471"/>
    </source>
</evidence>
<evidence type="ECO:0000313" key="9">
    <source>
        <dbReference type="EMBL" id="CAL1361502.1"/>
    </source>
</evidence>
<dbReference type="CDD" id="cd15798">
    <property type="entry name" value="PMEI-like_3"/>
    <property type="match status" value="1"/>
</dbReference>
<dbReference type="InterPro" id="IPR035513">
    <property type="entry name" value="Invertase/methylesterase_inhib"/>
</dbReference>
<evidence type="ECO:0000256" key="7">
    <source>
        <dbReference type="SAM" id="SignalP"/>
    </source>
</evidence>
<evidence type="ECO:0000256" key="4">
    <source>
        <dbReference type="ARBA" id="ARBA00022729"/>
    </source>
</evidence>
<reference evidence="9 10" key="1">
    <citation type="submission" date="2024-04" db="EMBL/GenBank/DDBJ databases">
        <authorList>
            <person name="Fracassetti M."/>
        </authorList>
    </citation>
    <scope>NUCLEOTIDE SEQUENCE [LARGE SCALE GENOMIC DNA]</scope>
</reference>
<name>A0AAV2D066_9ROSI</name>
<keyword evidence="4 7" id="KW-0732">Signal</keyword>
<protein>
    <recommendedName>
        <fullName evidence="8">Pectinesterase inhibitor domain-containing protein</fullName>
    </recommendedName>
</protein>
<feature type="domain" description="Pectinesterase inhibitor" evidence="8">
    <location>
        <begin position="31"/>
        <end position="191"/>
    </location>
</feature>
<sequence>MTTHLPIPFLILLLPTLLSAPFPVLSVEPVPPKSYIEKQCDATRYPTLCVQCLSTFANSTAHQTPEHLARIALSVSLYRARVTRSFLIKVVQELKSLRPSREHLVVQDCLEQLADGVNQLSRSILELRGLWRGRGEAYWHVRNIESWISAAQTDAYTCLDEFRGKKMSKLRATIKAKVMNVAETASNALALFQRFVAARYGAGLVFNRHP</sequence>
<dbReference type="InterPro" id="IPR006501">
    <property type="entry name" value="Pectinesterase_inhib_dom"/>
</dbReference>
<comment type="similarity">
    <text evidence="6">Belongs to the PMEI family.</text>
</comment>
<organism evidence="9 10">
    <name type="scientific">Linum trigynum</name>
    <dbReference type="NCBI Taxonomy" id="586398"/>
    <lineage>
        <taxon>Eukaryota</taxon>
        <taxon>Viridiplantae</taxon>
        <taxon>Streptophyta</taxon>
        <taxon>Embryophyta</taxon>
        <taxon>Tracheophyta</taxon>
        <taxon>Spermatophyta</taxon>
        <taxon>Magnoliopsida</taxon>
        <taxon>eudicotyledons</taxon>
        <taxon>Gunneridae</taxon>
        <taxon>Pentapetalae</taxon>
        <taxon>rosids</taxon>
        <taxon>fabids</taxon>
        <taxon>Malpighiales</taxon>
        <taxon>Linaceae</taxon>
        <taxon>Linum</taxon>
    </lineage>
</organism>
<comment type="subcellular location">
    <subcellularLocation>
        <location evidence="1">Secreted</location>
        <location evidence="1">Extracellular space</location>
        <location evidence="1">Apoplast</location>
    </subcellularLocation>
</comment>
<keyword evidence="10" id="KW-1185">Reference proteome</keyword>
<dbReference type="PANTHER" id="PTHR31080">
    <property type="entry name" value="PECTINESTERASE INHIBITOR-LIKE"/>
    <property type="match status" value="1"/>
</dbReference>
<dbReference type="Gene3D" id="1.20.140.40">
    <property type="entry name" value="Invertase/pectin methylesterase inhibitor family protein"/>
    <property type="match status" value="1"/>
</dbReference>
<evidence type="ECO:0000256" key="1">
    <source>
        <dbReference type="ARBA" id="ARBA00004271"/>
    </source>
</evidence>
<dbReference type="SUPFAM" id="SSF101148">
    <property type="entry name" value="Plant invertase/pectin methylesterase inhibitor"/>
    <property type="match status" value="1"/>
</dbReference>
<keyword evidence="2" id="KW-0052">Apoplast</keyword>
<dbReference type="PANTHER" id="PTHR31080:SF12">
    <property type="entry name" value="PLANT INVERTASE_PECTIN METHYLESTERASE INHIBITOR"/>
    <property type="match status" value="1"/>
</dbReference>
<evidence type="ECO:0000256" key="2">
    <source>
        <dbReference type="ARBA" id="ARBA00022523"/>
    </source>
</evidence>
<dbReference type="SMART" id="SM00856">
    <property type="entry name" value="PMEI"/>
    <property type="match status" value="1"/>
</dbReference>
<accession>A0AAV2D066</accession>
<dbReference type="InterPro" id="IPR051955">
    <property type="entry name" value="PME_Inhibitor"/>
</dbReference>
<feature type="chain" id="PRO_5043999214" description="Pectinesterase inhibitor domain-containing protein" evidence="7">
    <location>
        <begin position="27"/>
        <end position="210"/>
    </location>
</feature>